<evidence type="ECO:0000256" key="6">
    <source>
        <dbReference type="ARBA" id="ARBA00022777"/>
    </source>
</evidence>
<dbReference type="EMBL" id="JACSQL010000009">
    <property type="protein sequence ID" value="MBD7969934.1"/>
    <property type="molecule type" value="Genomic_DNA"/>
</dbReference>
<comment type="catalytic activity">
    <reaction evidence="1">
        <text>ATP + protein L-histidine = ADP + protein N-phospho-L-histidine.</text>
        <dbReference type="EC" id="2.7.13.3"/>
    </reaction>
</comment>
<evidence type="ECO:0000259" key="10">
    <source>
        <dbReference type="PROSITE" id="PS50109"/>
    </source>
</evidence>
<dbReference type="InterPro" id="IPR003594">
    <property type="entry name" value="HATPase_dom"/>
</dbReference>
<protein>
    <recommendedName>
        <fullName evidence="2">histidine kinase</fullName>
        <ecNumber evidence="2">2.7.13.3</ecNumber>
    </recommendedName>
</protein>
<dbReference type="SMART" id="SM00387">
    <property type="entry name" value="HATPase_c"/>
    <property type="match status" value="1"/>
</dbReference>
<evidence type="ECO:0000313" key="11">
    <source>
        <dbReference type="EMBL" id="MBD7969934.1"/>
    </source>
</evidence>
<evidence type="ECO:0000256" key="5">
    <source>
        <dbReference type="ARBA" id="ARBA00022741"/>
    </source>
</evidence>
<dbReference type="InterPro" id="IPR004358">
    <property type="entry name" value="Sig_transdc_His_kin-like_C"/>
</dbReference>
<sequence>MFQILLLNFLFLLFPVLIFLIFFENKPFCNIRYVFVALSAVTMSLCIIMPIRLETGFIFDLRYIPFIIVALFGGYRNVFPLYILLNIIRFYVGGEGTIHSLLFSTGVLILVPLFSKRFTRLESKGRMIAATCFSFLTMGCYLISLAWVIKDLDHKFWMLVVNALGTYTLVMLIIMILIEKIIANIKGRDRILYSEKLNVASELAASVSHEIRNPLTVTNGFLQLLAKSQTVTEQEKRYINLSLLELKRAEKIVSDYLSFAKPQSENMVYSNMREEVDYTHEIIMPYALLHNVDVRLTFNNTLKAHYDRNQITQCLINLYKNGIEAMTEKGGGTLLIDISEKKQNIMVRIEDTGIGMTNEEISHLYKPRYSTKEEGTGLGMLMVYSTLNKVKGNIEVHSEKGKGTTFLLTIPASTVETFEMNKK</sequence>
<dbReference type="InterPro" id="IPR003661">
    <property type="entry name" value="HisK_dim/P_dom"/>
</dbReference>
<evidence type="ECO:0000256" key="4">
    <source>
        <dbReference type="ARBA" id="ARBA00022679"/>
    </source>
</evidence>
<feature type="transmembrane region" description="Helical" evidence="9">
    <location>
        <begin position="5"/>
        <end position="25"/>
    </location>
</feature>
<dbReference type="Gene3D" id="3.30.565.10">
    <property type="entry name" value="Histidine kinase-like ATPase, C-terminal domain"/>
    <property type="match status" value="1"/>
</dbReference>
<evidence type="ECO:0000256" key="3">
    <source>
        <dbReference type="ARBA" id="ARBA00022553"/>
    </source>
</evidence>
<feature type="transmembrane region" description="Helical" evidence="9">
    <location>
        <begin position="63"/>
        <end position="85"/>
    </location>
</feature>
<keyword evidence="6" id="KW-0418">Kinase</keyword>
<dbReference type="EC" id="2.7.13.3" evidence="2"/>
<dbReference type="Pfam" id="PF00512">
    <property type="entry name" value="HisKA"/>
    <property type="match status" value="1"/>
</dbReference>
<dbReference type="Gene3D" id="1.10.287.130">
    <property type="match status" value="1"/>
</dbReference>
<keyword evidence="7" id="KW-0067">ATP-binding</keyword>
<keyword evidence="9" id="KW-0472">Membrane</keyword>
<feature type="transmembrane region" description="Helical" evidence="9">
    <location>
        <begin position="97"/>
        <end position="115"/>
    </location>
</feature>
<dbReference type="CDD" id="cd00082">
    <property type="entry name" value="HisKA"/>
    <property type="match status" value="1"/>
</dbReference>
<dbReference type="InterPro" id="IPR005467">
    <property type="entry name" value="His_kinase_dom"/>
</dbReference>
<keyword evidence="4" id="KW-0808">Transferase</keyword>
<dbReference type="SUPFAM" id="SSF55874">
    <property type="entry name" value="ATPase domain of HSP90 chaperone/DNA topoisomerase II/histidine kinase"/>
    <property type="match status" value="1"/>
</dbReference>
<feature type="domain" description="Histidine kinase" evidence="10">
    <location>
        <begin position="206"/>
        <end position="414"/>
    </location>
</feature>
<reference evidence="11 12" key="1">
    <citation type="submission" date="2020-08" db="EMBL/GenBank/DDBJ databases">
        <title>A Genomic Blueprint of the Chicken Gut Microbiome.</title>
        <authorList>
            <person name="Gilroy R."/>
            <person name="Ravi A."/>
            <person name="Getino M."/>
            <person name="Pursley I."/>
            <person name="Horton D.L."/>
            <person name="Alikhan N.-F."/>
            <person name="Baker D."/>
            <person name="Gharbi K."/>
            <person name="Hall N."/>
            <person name="Watson M."/>
            <person name="Adriaenssens E.M."/>
            <person name="Foster-Nyarko E."/>
            <person name="Jarju S."/>
            <person name="Secka A."/>
            <person name="Antonio M."/>
            <person name="Oren A."/>
            <person name="Chaudhuri R."/>
            <person name="La Ragione R.M."/>
            <person name="Hildebrand F."/>
            <person name="Pallen M.J."/>
        </authorList>
    </citation>
    <scope>NUCLEOTIDE SEQUENCE [LARGE SCALE GENOMIC DNA]</scope>
    <source>
        <strain evidence="11 12">Sa2BVA9</strain>
    </source>
</reference>
<keyword evidence="3" id="KW-0597">Phosphoprotein</keyword>
<dbReference type="SMART" id="SM00388">
    <property type="entry name" value="HisKA"/>
    <property type="match status" value="1"/>
</dbReference>
<keyword evidence="9" id="KW-0812">Transmembrane</keyword>
<dbReference type="SUPFAM" id="SSF47384">
    <property type="entry name" value="Homodimeric domain of signal transducing histidine kinase"/>
    <property type="match status" value="1"/>
</dbReference>
<organism evidence="11 12">
    <name type="scientific">Paenibacillus gallinarum</name>
    <dbReference type="NCBI Taxonomy" id="2762232"/>
    <lineage>
        <taxon>Bacteria</taxon>
        <taxon>Bacillati</taxon>
        <taxon>Bacillota</taxon>
        <taxon>Bacilli</taxon>
        <taxon>Bacillales</taxon>
        <taxon>Paenibacillaceae</taxon>
        <taxon>Paenibacillus</taxon>
    </lineage>
</organism>
<keyword evidence="5" id="KW-0547">Nucleotide-binding</keyword>
<dbReference type="PANTHER" id="PTHR43065">
    <property type="entry name" value="SENSOR HISTIDINE KINASE"/>
    <property type="match status" value="1"/>
</dbReference>
<evidence type="ECO:0000256" key="1">
    <source>
        <dbReference type="ARBA" id="ARBA00000085"/>
    </source>
</evidence>
<keyword evidence="8" id="KW-0902">Two-component regulatory system</keyword>
<dbReference type="PROSITE" id="PS50109">
    <property type="entry name" value="HIS_KIN"/>
    <property type="match status" value="1"/>
</dbReference>
<evidence type="ECO:0000256" key="8">
    <source>
        <dbReference type="ARBA" id="ARBA00023012"/>
    </source>
</evidence>
<keyword evidence="12" id="KW-1185">Reference proteome</keyword>
<dbReference type="InterPro" id="IPR036097">
    <property type="entry name" value="HisK_dim/P_sf"/>
</dbReference>
<evidence type="ECO:0000256" key="7">
    <source>
        <dbReference type="ARBA" id="ARBA00022840"/>
    </source>
</evidence>
<keyword evidence="9" id="KW-1133">Transmembrane helix</keyword>
<dbReference type="Pfam" id="PF02518">
    <property type="entry name" value="HATPase_c"/>
    <property type="match status" value="1"/>
</dbReference>
<feature type="transmembrane region" description="Helical" evidence="9">
    <location>
        <begin position="127"/>
        <end position="150"/>
    </location>
</feature>
<feature type="transmembrane region" description="Helical" evidence="9">
    <location>
        <begin position="156"/>
        <end position="178"/>
    </location>
</feature>
<comment type="caution">
    <text evidence="11">The sequence shown here is derived from an EMBL/GenBank/DDBJ whole genome shotgun (WGS) entry which is preliminary data.</text>
</comment>
<proteinExistence type="predicted"/>
<dbReference type="Proteomes" id="UP000608071">
    <property type="component" value="Unassembled WGS sequence"/>
</dbReference>
<accession>A0ABR8T2V0</accession>
<evidence type="ECO:0000256" key="9">
    <source>
        <dbReference type="SAM" id="Phobius"/>
    </source>
</evidence>
<evidence type="ECO:0000313" key="12">
    <source>
        <dbReference type="Proteomes" id="UP000608071"/>
    </source>
</evidence>
<feature type="transmembrane region" description="Helical" evidence="9">
    <location>
        <begin position="31"/>
        <end position="51"/>
    </location>
</feature>
<dbReference type="PANTHER" id="PTHR43065:SF46">
    <property type="entry name" value="C4-DICARBOXYLATE TRANSPORT SENSOR PROTEIN DCTB"/>
    <property type="match status" value="1"/>
</dbReference>
<dbReference type="PRINTS" id="PR00344">
    <property type="entry name" value="BCTRLSENSOR"/>
</dbReference>
<dbReference type="InterPro" id="IPR036890">
    <property type="entry name" value="HATPase_C_sf"/>
</dbReference>
<gene>
    <name evidence="11" type="ORF">H9647_17890</name>
</gene>
<name>A0ABR8T2V0_9BACL</name>
<evidence type="ECO:0000256" key="2">
    <source>
        <dbReference type="ARBA" id="ARBA00012438"/>
    </source>
</evidence>